<keyword evidence="4" id="KW-1185">Reference proteome</keyword>
<sequence length="262" mass="27840">MPGPLPRVTETIRLFAGDCTVEFEGERERTQRGYVVVVVKPDRTVLVHDAEGYQPVAWLTRADELTTETEGDSFSIVARSGEQELRVASEAPTGRREFPASEAGVPVGTCPDCGDALVRAGGEVTCLGCDAAHGLPAGATVLDESCDDCGLPKMRVERGERFELCVDWQCDSLADAVADALDGRWDCPDCGAPLGVVSRGNRPFLGCEGYPDCETTFSIPAGVVVCECACGLPVFETAAGRRCLDGTCDQYYESGVDTTTGP</sequence>
<dbReference type="PATRIC" id="fig|699431.3.peg.585"/>
<dbReference type="InterPro" id="IPR048302">
    <property type="entry name" value="NucS_N"/>
</dbReference>
<dbReference type="GO" id="GO:0003916">
    <property type="term" value="F:DNA topoisomerase activity"/>
    <property type="evidence" value="ECO:0007669"/>
    <property type="project" value="InterPro"/>
</dbReference>
<comment type="caution">
    <text evidence="3">The sequence shown here is derived from an EMBL/GenBank/DDBJ whole genome shotgun (WGS) entry which is preliminary data.</text>
</comment>
<evidence type="ECO:0000259" key="1">
    <source>
        <dbReference type="Pfam" id="PF01396"/>
    </source>
</evidence>
<dbReference type="AlphaFoldDB" id="A0A0P7HT47"/>
<feature type="domain" description="DNA topoisomerase type IA zn finger" evidence="1">
    <location>
        <begin position="107"/>
        <end position="120"/>
    </location>
</feature>
<dbReference type="EMBL" id="LGUC01000001">
    <property type="protein sequence ID" value="KPN29846.1"/>
    <property type="molecule type" value="Genomic_DNA"/>
</dbReference>
<dbReference type="Gene3D" id="3.30.65.10">
    <property type="entry name" value="Bacterial Topoisomerase I, domain 1"/>
    <property type="match status" value="1"/>
</dbReference>
<dbReference type="Gene3D" id="2.70.180.20">
    <property type="match status" value="1"/>
</dbReference>
<evidence type="ECO:0000313" key="3">
    <source>
        <dbReference type="EMBL" id="KPN29846.1"/>
    </source>
</evidence>
<dbReference type="GO" id="GO:0003677">
    <property type="term" value="F:DNA binding"/>
    <property type="evidence" value="ECO:0007669"/>
    <property type="project" value="InterPro"/>
</dbReference>
<dbReference type="Pfam" id="PF21003">
    <property type="entry name" value="NucS_N"/>
    <property type="match status" value="1"/>
</dbReference>
<organism evidence="3 4">
    <name type="scientific">Halolamina pelagica</name>
    <dbReference type="NCBI Taxonomy" id="699431"/>
    <lineage>
        <taxon>Archaea</taxon>
        <taxon>Methanobacteriati</taxon>
        <taxon>Methanobacteriota</taxon>
        <taxon>Stenosarchaea group</taxon>
        <taxon>Halobacteria</taxon>
        <taxon>Halobacteriales</taxon>
        <taxon>Haloferacaceae</taxon>
    </lineage>
</organism>
<name>A0A0P7HT47_9EURY</name>
<reference evidence="4" key="1">
    <citation type="submission" date="2013-11" db="EMBL/GenBank/DDBJ databases">
        <authorList>
            <person name="Hoang H.T."/>
            <person name="Killian M.L."/>
            <person name="Madson D.M."/>
            <person name="Arruda P.H.E."/>
            <person name="Sun D."/>
            <person name="Schwartz K.J."/>
            <person name="Yoon K."/>
        </authorList>
    </citation>
    <scope>NUCLEOTIDE SEQUENCE [LARGE SCALE GENOMIC DNA]</scope>
    <source>
        <strain evidence="4">CDK2</strain>
    </source>
</reference>
<dbReference type="STRING" id="699431.SY89_00564"/>
<accession>A0A0P7HT47</accession>
<dbReference type="InterPro" id="IPR013498">
    <property type="entry name" value="Topo_IA_Znf"/>
</dbReference>
<proteinExistence type="predicted"/>
<evidence type="ECO:0000313" key="4">
    <source>
        <dbReference type="Proteomes" id="UP000050535"/>
    </source>
</evidence>
<protein>
    <submittedName>
        <fullName evidence="3">DNA topoisomerase I</fullName>
    </submittedName>
</protein>
<dbReference type="Pfam" id="PF01396">
    <property type="entry name" value="Zn_ribbon_Top1"/>
    <property type="match status" value="2"/>
</dbReference>
<dbReference type="RefSeq" id="WP_054583023.1">
    <property type="nucleotide sequence ID" value="NZ_LGUC01000001.1"/>
</dbReference>
<feature type="domain" description="DNA topoisomerase type IA zn finger" evidence="1">
    <location>
        <begin position="186"/>
        <end position="220"/>
    </location>
</feature>
<dbReference type="GO" id="GO:0006265">
    <property type="term" value="P:DNA topological change"/>
    <property type="evidence" value="ECO:0007669"/>
    <property type="project" value="InterPro"/>
</dbReference>
<dbReference type="Proteomes" id="UP000050535">
    <property type="component" value="Unassembled WGS sequence"/>
</dbReference>
<evidence type="ECO:0000259" key="2">
    <source>
        <dbReference type="Pfam" id="PF21003"/>
    </source>
</evidence>
<dbReference type="Pfam" id="PF06677">
    <property type="entry name" value="Auto_anti-p27"/>
    <property type="match status" value="1"/>
</dbReference>
<dbReference type="InterPro" id="IPR049173">
    <property type="entry name" value="NucS_N_sf"/>
</dbReference>
<dbReference type="InterPro" id="IPR009563">
    <property type="entry name" value="SSSCA1"/>
</dbReference>
<feature type="domain" description="Endonuclease NucS N-terminal PH-like" evidence="2">
    <location>
        <begin position="11"/>
        <end position="88"/>
    </location>
</feature>
<dbReference type="GO" id="GO:0005694">
    <property type="term" value="C:chromosome"/>
    <property type="evidence" value="ECO:0007669"/>
    <property type="project" value="InterPro"/>
</dbReference>
<keyword evidence="3" id="KW-0413">Isomerase</keyword>
<gene>
    <name evidence="3" type="ORF">SY89_00564</name>
</gene>
<dbReference type="OrthoDB" id="190320at2157"/>